<evidence type="ECO:0000313" key="2">
    <source>
        <dbReference type="Proteomes" id="UP001159042"/>
    </source>
</evidence>
<protein>
    <submittedName>
        <fullName evidence="1">Uncharacterized protein</fullName>
    </submittedName>
</protein>
<dbReference type="EMBL" id="JANEYG010000001">
    <property type="protein sequence ID" value="KAJ8925858.1"/>
    <property type="molecule type" value="Genomic_DNA"/>
</dbReference>
<gene>
    <name evidence="1" type="ORF">NQ315_009710</name>
</gene>
<reference evidence="1 2" key="1">
    <citation type="journal article" date="2023" name="Insect Mol. Biol.">
        <title>Genome sequencing provides insights into the evolution of gene families encoding plant cell wall-degrading enzymes in longhorned beetles.</title>
        <authorList>
            <person name="Shin N.R."/>
            <person name="Okamura Y."/>
            <person name="Kirsch R."/>
            <person name="Pauchet Y."/>
        </authorList>
    </citation>
    <scope>NUCLEOTIDE SEQUENCE [LARGE SCALE GENOMIC DNA]</scope>
    <source>
        <strain evidence="1">EAD_L_NR</strain>
    </source>
</reference>
<proteinExistence type="predicted"/>
<accession>A0AAV8WHE5</accession>
<name>A0AAV8WHE5_9CUCU</name>
<comment type="caution">
    <text evidence="1">The sequence shown here is derived from an EMBL/GenBank/DDBJ whole genome shotgun (WGS) entry which is preliminary data.</text>
</comment>
<keyword evidence="2" id="KW-1185">Reference proteome</keyword>
<dbReference type="AlphaFoldDB" id="A0AAV8WHE5"/>
<evidence type="ECO:0000313" key="1">
    <source>
        <dbReference type="EMBL" id="KAJ8925858.1"/>
    </source>
</evidence>
<dbReference type="Proteomes" id="UP001159042">
    <property type="component" value="Unassembled WGS sequence"/>
</dbReference>
<organism evidence="1 2">
    <name type="scientific">Exocentrus adspersus</name>
    <dbReference type="NCBI Taxonomy" id="1586481"/>
    <lineage>
        <taxon>Eukaryota</taxon>
        <taxon>Metazoa</taxon>
        <taxon>Ecdysozoa</taxon>
        <taxon>Arthropoda</taxon>
        <taxon>Hexapoda</taxon>
        <taxon>Insecta</taxon>
        <taxon>Pterygota</taxon>
        <taxon>Neoptera</taxon>
        <taxon>Endopterygota</taxon>
        <taxon>Coleoptera</taxon>
        <taxon>Polyphaga</taxon>
        <taxon>Cucujiformia</taxon>
        <taxon>Chrysomeloidea</taxon>
        <taxon>Cerambycidae</taxon>
        <taxon>Lamiinae</taxon>
        <taxon>Acanthocinini</taxon>
        <taxon>Exocentrus</taxon>
    </lineage>
</organism>
<sequence length="97" mass="11560">MDFDFCLEEDRVQSFLQNKLEEIKAKNDKLRHALYDRQQFLRGITESCNVEMDENNVRISPEAWKKVFNDKYVFGVTIENNENRNVHFQSVNVFLVA</sequence>